<reference evidence="10" key="1">
    <citation type="journal article" date="2021" name="Nat. Commun.">
        <title>Connecting structure to function with the recovery of over 1000 high-quality metagenome-assembled genomes from activated sludge using long-read sequencing.</title>
        <authorList>
            <person name="Singleton C.M."/>
            <person name="Petriglieri F."/>
            <person name="Kristensen J.M."/>
            <person name="Kirkegaard R.H."/>
            <person name="Michaelsen T.Y."/>
            <person name="Andersen M.H."/>
            <person name="Kondrotaite Z."/>
            <person name="Karst S.M."/>
            <person name="Dueholm M.S."/>
            <person name="Nielsen P.H."/>
            <person name="Albertsen M."/>
        </authorList>
    </citation>
    <scope>NUCLEOTIDE SEQUENCE [LARGE SCALE GENOMIC DNA]</scope>
</reference>
<comment type="catalytic activity">
    <reaction evidence="1 5">
        <text>L-alanine = D-alanine</text>
        <dbReference type="Rhea" id="RHEA:20249"/>
        <dbReference type="ChEBI" id="CHEBI:57416"/>
        <dbReference type="ChEBI" id="CHEBI:57972"/>
        <dbReference type="EC" id="5.1.1.1"/>
    </reaction>
</comment>
<dbReference type="InterPro" id="IPR020622">
    <property type="entry name" value="Ala_racemase_pyridoxalP-BS"/>
</dbReference>
<dbReference type="NCBIfam" id="TIGR00492">
    <property type="entry name" value="alr"/>
    <property type="match status" value="1"/>
</dbReference>
<dbReference type="InterPro" id="IPR011079">
    <property type="entry name" value="Ala_racemase_C"/>
</dbReference>
<dbReference type="InterPro" id="IPR009006">
    <property type="entry name" value="Ala_racemase/Decarboxylase_C"/>
</dbReference>
<evidence type="ECO:0000256" key="6">
    <source>
        <dbReference type="PIRSR" id="PIRSR600821-50"/>
    </source>
</evidence>
<dbReference type="EC" id="5.1.1.1" evidence="5"/>
<evidence type="ECO:0000256" key="3">
    <source>
        <dbReference type="ARBA" id="ARBA00022898"/>
    </source>
</evidence>
<feature type="modified residue" description="N6-(pyridoxal phosphate)lysine" evidence="5 6">
    <location>
        <position position="35"/>
    </location>
</feature>
<dbReference type="SUPFAM" id="SSF50621">
    <property type="entry name" value="Alanine racemase C-terminal domain-like"/>
    <property type="match status" value="1"/>
</dbReference>
<dbReference type="PROSITE" id="PS00395">
    <property type="entry name" value="ALANINE_RACEMASE"/>
    <property type="match status" value="1"/>
</dbReference>
<organism evidence="9 10">
    <name type="scientific">Candidatus Methylophosphatis roskildensis</name>
    <dbReference type="NCBI Taxonomy" id="2899263"/>
    <lineage>
        <taxon>Bacteria</taxon>
        <taxon>Pseudomonadati</taxon>
        <taxon>Pseudomonadota</taxon>
        <taxon>Betaproteobacteria</taxon>
        <taxon>Nitrosomonadales</taxon>
        <taxon>Sterolibacteriaceae</taxon>
        <taxon>Candidatus Methylophosphatis</taxon>
    </lineage>
</organism>
<feature type="active site" description="Proton acceptor; specific for D-alanine" evidence="5">
    <location>
        <position position="35"/>
    </location>
</feature>
<dbReference type="GO" id="GO:0008784">
    <property type="term" value="F:alanine racemase activity"/>
    <property type="evidence" value="ECO:0007669"/>
    <property type="project" value="UniProtKB-UniRule"/>
</dbReference>
<dbReference type="PRINTS" id="PR00992">
    <property type="entry name" value="ALARACEMASE"/>
</dbReference>
<evidence type="ECO:0000313" key="9">
    <source>
        <dbReference type="EMBL" id="MBK6972983.1"/>
    </source>
</evidence>
<dbReference type="PANTHER" id="PTHR30511">
    <property type="entry name" value="ALANINE RACEMASE"/>
    <property type="match status" value="1"/>
</dbReference>
<comment type="caution">
    <text evidence="9">The sequence shown here is derived from an EMBL/GenBank/DDBJ whole genome shotgun (WGS) entry which is preliminary data.</text>
</comment>
<evidence type="ECO:0000259" key="8">
    <source>
        <dbReference type="SMART" id="SM01005"/>
    </source>
</evidence>
<dbReference type="InterPro" id="IPR000821">
    <property type="entry name" value="Ala_racemase"/>
</dbReference>
<comment type="function">
    <text evidence="5">Catalyzes the interconversion of L-alanine and D-alanine. May also act on other amino acids.</text>
</comment>
<accession>A0A9D7HLS3</accession>
<dbReference type="Gene3D" id="2.40.37.10">
    <property type="entry name" value="Lyase, Ornithine Decarboxylase, Chain A, domain 1"/>
    <property type="match status" value="1"/>
</dbReference>
<dbReference type="GO" id="GO:0030170">
    <property type="term" value="F:pyridoxal phosphate binding"/>
    <property type="evidence" value="ECO:0007669"/>
    <property type="project" value="UniProtKB-UniRule"/>
</dbReference>
<evidence type="ECO:0000313" key="10">
    <source>
        <dbReference type="Proteomes" id="UP000807785"/>
    </source>
</evidence>
<feature type="active site" description="Proton acceptor; specific for L-alanine" evidence="5">
    <location>
        <position position="254"/>
    </location>
</feature>
<dbReference type="SUPFAM" id="SSF51419">
    <property type="entry name" value="PLP-binding barrel"/>
    <property type="match status" value="1"/>
</dbReference>
<dbReference type="PANTHER" id="PTHR30511:SF0">
    <property type="entry name" value="ALANINE RACEMASE, CATABOLIC-RELATED"/>
    <property type="match status" value="1"/>
</dbReference>
<dbReference type="Pfam" id="PF00842">
    <property type="entry name" value="Ala_racemase_C"/>
    <property type="match status" value="1"/>
</dbReference>
<dbReference type="FunFam" id="3.20.20.10:FF:000002">
    <property type="entry name" value="Alanine racemase"/>
    <property type="match status" value="1"/>
</dbReference>
<comment type="cofactor">
    <cofactor evidence="2 5 6">
        <name>pyridoxal 5'-phosphate</name>
        <dbReference type="ChEBI" id="CHEBI:597326"/>
    </cofactor>
</comment>
<proteinExistence type="inferred from homology"/>
<dbReference type="EMBL" id="JADJEV010000003">
    <property type="protein sequence ID" value="MBK6972983.1"/>
    <property type="molecule type" value="Genomic_DNA"/>
</dbReference>
<keyword evidence="3 5" id="KW-0663">Pyridoxal phosphate</keyword>
<dbReference type="Pfam" id="PF01168">
    <property type="entry name" value="Ala_racemase_N"/>
    <property type="match status" value="1"/>
</dbReference>
<feature type="binding site" evidence="5 7">
    <location>
        <position position="302"/>
    </location>
    <ligand>
        <name>substrate</name>
    </ligand>
</feature>
<evidence type="ECO:0000256" key="4">
    <source>
        <dbReference type="ARBA" id="ARBA00023235"/>
    </source>
</evidence>
<comment type="similarity">
    <text evidence="5">Belongs to the alanine racemase family.</text>
</comment>
<feature type="domain" description="Alanine racemase C-terminal" evidence="8">
    <location>
        <begin position="233"/>
        <end position="357"/>
    </location>
</feature>
<name>A0A9D7HLS3_9PROT</name>
<feature type="binding site" evidence="5 7">
    <location>
        <position position="131"/>
    </location>
    <ligand>
        <name>substrate</name>
    </ligand>
</feature>
<keyword evidence="4 5" id="KW-0413">Isomerase</keyword>
<dbReference type="CDD" id="cd06827">
    <property type="entry name" value="PLPDE_III_AR_proteobact"/>
    <property type="match status" value="1"/>
</dbReference>
<dbReference type="SMART" id="SM01005">
    <property type="entry name" value="Ala_racemase_C"/>
    <property type="match status" value="1"/>
</dbReference>
<dbReference type="Proteomes" id="UP000807785">
    <property type="component" value="Unassembled WGS sequence"/>
</dbReference>
<dbReference type="AlphaFoldDB" id="A0A9D7HLS3"/>
<evidence type="ECO:0000256" key="5">
    <source>
        <dbReference type="HAMAP-Rule" id="MF_01201"/>
    </source>
</evidence>
<evidence type="ECO:0000256" key="7">
    <source>
        <dbReference type="PIRSR" id="PIRSR600821-52"/>
    </source>
</evidence>
<protein>
    <recommendedName>
        <fullName evidence="5">Alanine racemase</fullName>
        <ecNumber evidence="5">5.1.1.1</ecNumber>
    </recommendedName>
</protein>
<sequence length="358" mass="37934">MPRPISATIDLASLRNNLAAARSHAGGARVWCVVKANAYGHGIGNAATAWRDTADGFALLDLDEAVRLRESGIRQPILLLEGAFEAADLLRIAEFDLTPVVRHADQVDMIMRAGLPGRMPVYLKANTGMNRLGLTAKEWPAALAALRACPQVGPITLMTHFADADGDRGIDWQLQRFEGLCAGSGLPRSLSNSAALLRYPEVNADWVRPGIMLYGGSPFPARQSAAQLGLRAVMTLRSQLICVRDVGPGDTVGYGCVFAADRPMRIGVVACGYADGYPRHAPTGTPVNVAGRMTRTLGRVSMDMIVVDLEHLPEAGVGAPVVLWGEGCPADDVATAAGTVSYELFCALAPRVPVTVIG</sequence>
<evidence type="ECO:0000256" key="1">
    <source>
        <dbReference type="ARBA" id="ARBA00000316"/>
    </source>
</evidence>
<dbReference type="InterPro" id="IPR029066">
    <property type="entry name" value="PLP-binding_barrel"/>
</dbReference>
<gene>
    <name evidence="9" type="primary">alr</name>
    <name evidence="9" type="ORF">IPH26_08505</name>
</gene>
<evidence type="ECO:0000256" key="2">
    <source>
        <dbReference type="ARBA" id="ARBA00001933"/>
    </source>
</evidence>
<dbReference type="HAMAP" id="MF_01201">
    <property type="entry name" value="Ala_racemase"/>
    <property type="match status" value="1"/>
</dbReference>
<dbReference type="InterPro" id="IPR001608">
    <property type="entry name" value="Ala_racemase_N"/>
</dbReference>
<dbReference type="GO" id="GO:0005829">
    <property type="term" value="C:cytosol"/>
    <property type="evidence" value="ECO:0007669"/>
    <property type="project" value="TreeGrafter"/>
</dbReference>
<comment type="pathway">
    <text evidence="5">Amino-acid biosynthesis; D-alanine biosynthesis; D-alanine from L-alanine: step 1/1.</text>
</comment>
<dbReference type="GO" id="GO:0030632">
    <property type="term" value="P:D-alanine biosynthetic process"/>
    <property type="evidence" value="ECO:0007669"/>
    <property type="project" value="UniProtKB-UniRule"/>
</dbReference>
<dbReference type="Gene3D" id="3.20.20.10">
    <property type="entry name" value="Alanine racemase"/>
    <property type="match status" value="1"/>
</dbReference>